<name>A0A699RXM8_TANCI</name>
<sequence length="103" mass="12003">MDKVDHISPLVELKVEVEMIEDVGFDQEEDQELEKEEADEEEDVYKDLVLHPKVTSWVDPVSGKSNHGIQVMDVTSTRHKSYELHLCPICCEPWTLDKIHQMR</sequence>
<gene>
    <name evidence="1" type="ORF">Tci_861522</name>
</gene>
<feature type="non-terminal residue" evidence="1">
    <location>
        <position position="1"/>
    </location>
</feature>
<protein>
    <submittedName>
        <fullName evidence="1">Zinc finger, RING/FYVE/PHD-type</fullName>
    </submittedName>
</protein>
<comment type="caution">
    <text evidence="1">The sequence shown here is derived from an EMBL/GenBank/DDBJ whole genome shotgun (WGS) entry which is preliminary data.</text>
</comment>
<accession>A0A699RXM8</accession>
<reference evidence="1" key="1">
    <citation type="journal article" date="2019" name="Sci. Rep.">
        <title>Draft genome of Tanacetum cinerariifolium, the natural source of mosquito coil.</title>
        <authorList>
            <person name="Yamashiro T."/>
            <person name="Shiraishi A."/>
            <person name="Satake H."/>
            <person name="Nakayama K."/>
        </authorList>
    </citation>
    <scope>NUCLEOTIDE SEQUENCE</scope>
</reference>
<evidence type="ECO:0000313" key="1">
    <source>
        <dbReference type="EMBL" id="GFC89552.1"/>
    </source>
</evidence>
<dbReference type="EMBL" id="BKCJ011121507">
    <property type="protein sequence ID" value="GFC89552.1"/>
    <property type="molecule type" value="Genomic_DNA"/>
</dbReference>
<proteinExistence type="predicted"/>
<dbReference type="AlphaFoldDB" id="A0A699RXM8"/>
<organism evidence="1">
    <name type="scientific">Tanacetum cinerariifolium</name>
    <name type="common">Dalmatian daisy</name>
    <name type="synonym">Chrysanthemum cinerariifolium</name>
    <dbReference type="NCBI Taxonomy" id="118510"/>
    <lineage>
        <taxon>Eukaryota</taxon>
        <taxon>Viridiplantae</taxon>
        <taxon>Streptophyta</taxon>
        <taxon>Embryophyta</taxon>
        <taxon>Tracheophyta</taxon>
        <taxon>Spermatophyta</taxon>
        <taxon>Magnoliopsida</taxon>
        <taxon>eudicotyledons</taxon>
        <taxon>Gunneridae</taxon>
        <taxon>Pentapetalae</taxon>
        <taxon>asterids</taxon>
        <taxon>campanulids</taxon>
        <taxon>Asterales</taxon>
        <taxon>Asteraceae</taxon>
        <taxon>Asteroideae</taxon>
        <taxon>Anthemideae</taxon>
        <taxon>Anthemidinae</taxon>
        <taxon>Tanacetum</taxon>
    </lineage>
</organism>